<keyword evidence="3" id="KW-1185">Reference proteome</keyword>
<feature type="transmembrane region" description="Helical" evidence="1">
    <location>
        <begin position="188"/>
        <end position="209"/>
    </location>
</feature>
<feature type="transmembrane region" description="Helical" evidence="1">
    <location>
        <begin position="131"/>
        <end position="149"/>
    </location>
</feature>
<dbReference type="EMBL" id="CP067089">
    <property type="protein sequence ID" value="QQO08996.1"/>
    <property type="molecule type" value="Genomic_DNA"/>
</dbReference>
<dbReference type="Proteomes" id="UP000595917">
    <property type="component" value="Chromosome"/>
</dbReference>
<keyword evidence="1" id="KW-0472">Membrane</keyword>
<dbReference type="AlphaFoldDB" id="A0A7T7XMG8"/>
<proteinExistence type="predicted"/>
<dbReference type="KEGG" id="bhc:JFL75_19010"/>
<dbReference type="RefSeq" id="WP_215626301.1">
    <property type="nucleotide sequence ID" value="NZ_CP067089.2"/>
</dbReference>
<organism evidence="2 3">
    <name type="scientific">Breznakiella homolactica</name>
    <dbReference type="NCBI Taxonomy" id="2798577"/>
    <lineage>
        <taxon>Bacteria</taxon>
        <taxon>Pseudomonadati</taxon>
        <taxon>Spirochaetota</taxon>
        <taxon>Spirochaetia</taxon>
        <taxon>Spirochaetales</taxon>
        <taxon>Breznakiellaceae</taxon>
        <taxon>Breznakiella</taxon>
    </lineage>
</organism>
<reference evidence="2" key="1">
    <citation type="submission" date="2021-01" db="EMBL/GenBank/DDBJ databases">
        <title>Description of Breznakiella homolactica.</title>
        <authorList>
            <person name="Song Y."/>
            <person name="Brune A."/>
        </authorList>
    </citation>
    <scope>NUCLEOTIDE SEQUENCE</scope>
    <source>
        <strain evidence="2">RmG30</strain>
    </source>
</reference>
<sequence length="395" mass="43550">MAELKLLRDEQYELELQYPLIGMISVEGETDTELLVSEIEAAVETIREAQGKVEQKIVDGSFPVWQMAPVVAEVLSRGEINAEDAKKIAQWLEGKQTVETITGIVSFVLPIGLAAACFFMTGGTALLLPRILIETAIAGTNLGMSIGAYNEARTRRDMLYAQSLVEDAWIIDRGEGLEAAETAVTMSFISLAVSVIGFVDVARVGWLFYKFKSLPVGMQQTLNSLGRKGMDIVQDLSSEQLEAISKFQNSNYILEHFSINDLKSFDERVTVYRVEGTKNTRILIDSNGYVTVQGDTTLYLNFGDEARAQAFLNKRVKQNMNGATIKTFEVPQSVVEELRKSAVAEDLVKDFPDRPIIADPTKAADQYGIRPDGLKSLQDKIIQGSGKDASKTSKN</sequence>
<keyword evidence="1" id="KW-0812">Transmembrane</keyword>
<protein>
    <submittedName>
        <fullName evidence="2">Uncharacterized protein</fullName>
    </submittedName>
</protein>
<feature type="transmembrane region" description="Helical" evidence="1">
    <location>
        <begin position="101"/>
        <end position="119"/>
    </location>
</feature>
<accession>A0A7T7XMG8</accession>
<evidence type="ECO:0000313" key="2">
    <source>
        <dbReference type="EMBL" id="QQO08996.1"/>
    </source>
</evidence>
<evidence type="ECO:0000256" key="1">
    <source>
        <dbReference type="SAM" id="Phobius"/>
    </source>
</evidence>
<gene>
    <name evidence="2" type="ORF">JFL75_19010</name>
</gene>
<name>A0A7T7XMG8_9SPIR</name>
<evidence type="ECO:0000313" key="3">
    <source>
        <dbReference type="Proteomes" id="UP000595917"/>
    </source>
</evidence>
<keyword evidence="1" id="KW-1133">Transmembrane helix</keyword>